<comment type="caution">
    <text evidence="12">The sequence shown here is derived from an EMBL/GenBank/DDBJ whole genome shotgun (WGS) entry which is preliminary data.</text>
</comment>
<name>A0A0W0VZZ3_9GAMM</name>
<dbReference type="Proteomes" id="UP000054908">
    <property type="component" value="Unassembled WGS sequence"/>
</dbReference>
<dbReference type="InterPro" id="IPR023229">
    <property type="entry name" value="T2SS_M_periplasmic_sf"/>
</dbReference>
<dbReference type="GO" id="GO:0015627">
    <property type="term" value="C:type II protein secretion system complex"/>
    <property type="evidence" value="ECO:0007669"/>
    <property type="project" value="InterPro"/>
</dbReference>
<proteinExistence type="inferred from homology"/>
<evidence type="ECO:0000256" key="6">
    <source>
        <dbReference type="ARBA" id="ARBA00022692"/>
    </source>
</evidence>
<accession>A0A0W0VZZ3</accession>
<dbReference type="PATRIC" id="fig|466.6.peg.1717"/>
<evidence type="ECO:0000256" key="5">
    <source>
        <dbReference type="ARBA" id="ARBA00022519"/>
    </source>
</evidence>
<dbReference type="PIRSF" id="PIRSF006291">
    <property type="entry name" value="GspM"/>
    <property type="match status" value="1"/>
</dbReference>
<keyword evidence="13" id="KW-1185">Reference proteome</keyword>
<dbReference type="GO" id="GO:0005886">
    <property type="term" value="C:plasma membrane"/>
    <property type="evidence" value="ECO:0007669"/>
    <property type="project" value="UniProtKB-SubCell"/>
</dbReference>
<evidence type="ECO:0000256" key="2">
    <source>
        <dbReference type="ARBA" id="ARBA00010637"/>
    </source>
</evidence>
<comment type="function">
    <text evidence="10">Inner membrane component of the type II secretion system required for the energy-dependent secretion of extracellular factors such as proteases and toxins from the periplasm.</text>
</comment>
<dbReference type="SUPFAM" id="SSF103054">
    <property type="entry name" value="General secretion pathway protein M, EpsM"/>
    <property type="match status" value="1"/>
</dbReference>
<keyword evidence="6 11" id="KW-0812">Transmembrane</keyword>
<keyword evidence="4 10" id="KW-1003">Cell membrane</keyword>
<organism evidence="12 13">
    <name type="scientific">Legionella maceachernii</name>
    <dbReference type="NCBI Taxonomy" id="466"/>
    <lineage>
        <taxon>Bacteria</taxon>
        <taxon>Pseudomonadati</taxon>
        <taxon>Pseudomonadota</taxon>
        <taxon>Gammaproteobacteria</taxon>
        <taxon>Legionellales</taxon>
        <taxon>Legionellaceae</taxon>
        <taxon>Legionella</taxon>
    </lineage>
</organism>
<evidence type="ECO:0000256" key="3">
    <source>
        <dbReference type="ARBA" id="ARBA00022448"/>
    </source>
</evidence>
<keyword evidence="7 10" id="KW-0653">Protein transport</keyword>
<keyword evidence="3 10" id="KW-0813">Transport</keyword>
<dbReference type="EMBL" id="LNYL01000042">
    <property type="protein sequence ID" value="KTD25860.1"/>
    <property type="molecule type" value="Genomic_DNA"/>
</dbReference>
<evidence type="ECO:0000256" key="8">
    <source>
        <dbReference type="ARBA" id="ARBA00022989"/>
    </source>
</evidence>
<evidence type="ECO:0000256" key="4">
    <source>
        <dbReference type="ARBA" id="ARBA00022475"/>
    </source>
</evidence>
<keyword evidence="8 11" id="KW-1133">Transmembrane helix</keyword>
<evidence type="ECO:0000313" key="13">
    <source>
        <dbReference type="Proteomes" id="UP000054908"/>
    </source>
</evidence>
<dbReference type="Pfam" id="PF04612">
    <property type="entry name" value="T2SSM"/>
    <property type="match status" value="1"/>
</dbReference>
<comment type="subcellular location">
    <subcellularLocation>
        <location evidence="1">Cell inner membrane</location>
        <topology evidence="1">Single-pass membrane protein</topology>
    </subcellularLocation>
</comment>
<evidence type="ECO:0000256" key="7">
    <source>
        <dbReference type="ARBA" id="ARBA00022927"/>
    </source>
</evidence>
<dbReference type="Gene3D" id="3.30.1360.100">
    <property type="entry name" value="General secretion pathway protein M, EpsM"/>
    <property type="match status" value="1"/>
</dbReference>
<evidence type="ECO:0000256" key="9">
    <source>
        <dbReference type="ARBA" id="ARBA00023136"/>
    </source>
</evidence>
<keyword evidence="9 10" id="KW-0472">Membrane</keyword>
<dbReference type="GO" id="GO:0015628">
    <property type="term" value="P:protein secretion by the type II secretion system"/>
    <property type="evidence" value="ECO:0007669"/>
    <property type="project" value="InterPro"/>
</dbReference>
<keyword evidence="5 10" id="KW-0997">Cell inner membrane</keyword>
<protein>
    <recommendedName>
        <fullName evidence="10">Type II secretion system protein M</fullName>
        <shortName evidence="10">T2SS protein M</shortName>
    </recommendedName>
    <alternativeName>
        <fullName evidence="10">General secretion pathway protein M</fullName>
    </alternativeName>
</protein>
<evidence type="ECO:0000256" key="1">
    <source>
        <dbReference type="ARBA" id="ARBA00004377"/>
    </source>
</evidence>
<gene>
    <name evidence="12" type="ORF">Lmac_1631</name>
</gene>
<comment type="similarity">
    <text evidence="2 10">Belongs to the GSP M family.</text>
</comment>
<dbReference type="InterPro" id="IPR007690">
    <property type="entry name" value="T2SS_GspM"/>
</dbReference>
<evidence type="ECO:0000256" key="11">
    <source>
        <dbReference type="SAM" id="Phobius"/>
    </source>
</evidence>
<feature type="transmembrane region" description="Helical" evidence="11">
    <location>
        <begin position="15"/>
        <end position="34"/>
    </location>
</feature>
<dbReference type="AlphaFoldDB" id="A0A0W0VZZ3"/>
<evidence type="ECO:0000313" key="12">
    <source>
        <dbReference type="EMBL" id="KTD25860.1"/>
    </source>
</evidence>
<evidence type="ECO:0000256" key="10">
    <source>
        <dbReference type="PIRNR" id="PIRNR006291"/>
    </source>
</evidence>
<sequence>MITHYWHNLNERERWMAAIGSVCLVVYLFYQLLYSPLAEAVRTKTKELSEKQETLAWMQQIRQQPKRQATAQVISNTKLLALIGNQLNTNSLQKFIYQLQQIGSGDIQLSYDRVPYNPFLSWLWSLNKNYAITLKQFSAERTETPGIVKLAIIITAKS</sequence>
<reference evidence="12 13" key="1">
    <citation type="submission" date="2015-11" db="EMBL/GenBank/DDBJ databases">
        <title>Genomic analysis of 38 Legionella species identifies large and diverse effector repertoires.</title>
        <authorList>
            <person name="Burstein D."/>
            <person name="Amaro F."/>
            <person name="Zusman T."/>
            <person name="Lifshitz Z."/>
            <person name="Cohen O."/>
            <person name="Gilbert J.A."/>
            <person name="Pupko T."/>
            <person name="Shuman H.A."/>
            <person name="Segal G."/>
        </authorList>
    </citation>
    <scope>NUCLEOTIDE SEQUENCE [LARGE SCALE GENOMIC DNA]</scope>
    <source>
        <strain evidence="12 13">PX-1-G2-E2</strain>
    </source>
</reference>
<dbReference type="STRING" id="466.Lmac_1631"/>